<dbReference type="EMBL" id="CP000096">
    <property type="protein sequence ID" value="ABB23732.1"/>
    <property type="molecule type" value="Genomic_DNA"/>
</dbReference>
<reference evidence="3" key="1">
    <citation type="submission" date="2005-08" db="EMBL/GenBank/DDBJ databases">
        <title>Complete sequence of Pelodictyon luteolum DSM 273.</title>
        <authorList>
            <consortium name="US DOE Joint Genome Institute"/>
            <person name="Copeland A."/>
            <person name="Lucas S."/>
            <person name="Lapidus A."/>
            <person name="Barry K."/>
            <person name="Detter J.C."/>
            <person name="Glavina T."/>
            <person name="Hammon N."/>
            <person name="Israni S."/>
            <person name="Pitluck S."/>
            <person name="Bryant D."/>
            <person name="Schmutz J."/>
            <person name="Larimer F."/>
            <person name="Land M."/>
            <person name="Kyrpides N."/>
            <person name="Ivanova N."/>
            <person name="Richardson P."/>
        </authorList>
    </citation>
    <scope>NUCLEOTIDE SEQUENCE [LARGE SCALE GENOMIC DNA]</scope>
    <source>
        <strain evidence="3">DSM 273 / BCRC 81028 / 2530</strain>
    </source>
</reference>
<name>Q3B4J9_CHLL3</name>
<dbReference type="Proteomes" id="UP000002709">
    <property type="component" value="Chromosome"/>
</dbReference>
<dbReference type="InterPro" id="IPR022516">
    <property type="entry name" value="CHP03798_Ocin"/>
</dbReference>
<sequence>MSVEQAKAFIEKMKTDEAFHEKIMAIETPEERLNAIEEAGFECTAEEINEAGVDVAVEIGGGLTKEEEWYIKNCKNYFNTQGCGSYGK</sequence>
<dbReference type="AlphaFoldDB" id="Q3B4J9"/>
<dbReference type="KEGG" id="plt:Plut_0867"/>
<dbReference type="InterPro" id="IPR012903">
    <property type="entry name" value="Nif11"/>
</dbReference>
<dbReference type="HOGENOM" id="CLU_158613_3_1_10"/>
<evidence type="ECO:0000313" key="2">
    <source>
        <dbReference type="EMBL" id="ABB23732.1"/>
    </source>
</evidence>
<protein>
    <recommendedName>
        <fullName evidence="1">Nif11 domain-containing protein</fullName>
    </recommendedName>
</protein>
<dbReference type="NCBIfam" id="TIGR03798">
    <property type="entry name" value="leader_Nif11"/>
    <property type="match status" value="1"/>
</dbReference>
<dbReference type="eggNOG" id="ENOG502ZX1W">
    <property type="taxonomic scope" value="Bacteria"/>
</dbReference>
<gene>
    <name evidence="2" type="ordered locus">Plut_0867</name>
</gene>
<accession>Q3B4J9</accession>
<feature type="domain" description="Nif11" evidence="1">
    <location>
        <begin position="1"/>
        <end position="47"/>
    </location>
</feature>
<keyword evidence="3" id="KW-1185">Reference proteome</keyword>
<evidence type="ECO:0000313" key="3">
    <source>
        <dbReference type="Proteomes" id="UP000002709"/>
    </source>
</evidence>
<dbReference type="STRING" id="319225.Plut_0867"/>
<organism evidence="2 3">
    <name type="scientific">Chlorobium luteolum (strain DSM 273 / BCRC 81028 / 2530)</name>
    <name type="common">Pelodictyon luteolum</name>
    <dbReference type="NCBI Taxonomy" id="319225"/>
    <lineage>
        <taxon>Bacteria</taxon>
        <taxon>Pseudomonadati</taxon>
        <taxon>Chlorobiota</taxon>
        <taxon>Chlorobiia</taxon>
        <taxon>Chlorobiales</taxon>
        <taxon>Chlorobiaceae</taxon>
        <taxon>Chlorobium/Pelodictyon group</taxon>
        <taxon>Pelodictyon</taxon>
    </lineage>
</organism>
<dbReference type="Pfam" id="PF07862">
    <property type="entry name" value="Nif11"/>
    <property type="match status" value="1"/>
</dbReference>
<proteinExistence type="predicted"/>
<dbReference type="RefSeq" id="WP_011357606.1">
    <property type="nucleotide sequence ID" value="NC_007512.1"/>
</dbReference>
<evidence type="ECO:0000259" key="1">
    <source>
        <dbReference type="Pfam" id="PF07862"/>
    </source>
</evidence>